<gene>
    <name evidence="13" type="primary">cysS</name>
    <name evidence="15" type="ORF">CBW65_08220</name>
</gene>
<evidence type="ECO:0000256" key="2">
    <source>
        <dbReference type="ARBA" id="ARBA00005594"/>
    </source>
</evidence>
<dbReference type="GO" id="GO:0004817">
    <property type="term" value="F:cysteine-tRNA ligase activity"/>
    <property type="evidence" value="ECO:0007669"/>
    <property type="project" value="UniProtKB-UniRule"/>
</dbReference>
<keyword evidence="5 13" id="KW-0436">Ligase</keyword>
<feature type="binding site" evidence="13">
    <location>
        <position position="269"/>
    </location>
    <ligand>
        <name>ATP</name>
        <dbReference type="ChEBI" id="CHEBI:30616"/>
    </ligand>
</feature>
<evidence type="ECO:0000256" key="13">
    <source>
        <dbReference type="HAMAP-Rule" id="MF_00041"/>
    </source>
</evidence>
<dbReference type="GO" id="GO:0006423">
    <property type="term" value="P:cysteinyl-tRNA aminoacylation"/>
    <property type="evidence" value="ECO:0007669"/>
    <property type="project" value="UniProtKB-UniRule"/>
</dbReference>
<comment type="similarity">
    <text evidence="2 13">Belongs to the class-I aminoacyl-tRNA synthetase family.</text>
</comment>
<dbReference type="PRINTS" id="PR00983">
    <property type="entry name" value="TRNASYNTHCYS"/>
</dbReference>
<dbReference type="HAMAP" id="MF_00041">
    <property type="entry name" value="Cys_tRNA_synth"/>
    <property type="match status" value="1"/>
</dbReference>
<keyword evidence="4 13" id="KW-0963">Cytoplasm</keyword>
<dbReference type="RefSeq" id="WP_087456431.1">
    <property type="nucleotide sequence ID" value="NZ_CP021434.1"/>
</dbReference>
<comment type="subunit">
    <text evidence="3 13">Monomer.</text>
</comment>
<keyword evidence="10 13" id="KW-0648">Protein biosynthesis</keyword>
<comment type="cofactor">
    <cofactor evidence="13">
        <name>Zn(2+)</name>
        <dbReference type="ChEBI" id="CHEBI:29105"/>
    </cofactor>
    <text evidence="13">Binds 1 zinc ion per subunit.</text>
</comment>
<keyword evidence="6 13" id="KW-0479">Metal-binding</keyword>
<evidence type="ECO:0000313" key="15">
    <source>
        <dbReference type="EMBL" id="ARU61047.1"/>
    </source>
</evidence>
<name>A0A1Y0IKM9_9BACL</name>
<dbReference type="InterPro" id="IPR009080">
    <property type="entry name" value="tRNAsynth_Ia_anticodon-bd"/>
</dbReference>
<feature type="binding site" evidence="13">
    <location>
        <position position="234"/>
    </location>
    <ligand>
        <name>Zn(2+)</name>
        <dbReference type="ChEBI" id="CHEBI:29105"/>
    </ligand>
</feature>
<dbReference type="Gene3D" id="1.20.120.1910">
    <property type="entry name" value="Cysteine-tRNA ligase, C-terminal anti-codon recognition domain"/>
    <property type="match status" value="1"/>
</dbReference>
<dbReference type="GO" id="GO:0008270">
    <property type="term" value="F:zinc ion binding"/>
    <property type="evidence" value="ECO:0007669"/>
    <property type="project" value="UniProtKB-UniRule"/>
</dbReference>
<dbReference type="Gene3D" id="3.40.50.620">
    <property type="entry name" value="HUPs"/>
    <property type="match status" value="1"/>
</dbReference>
<evidence type="ECO:0000259" key="14">
    <source>
        <dbReference type="SMART" id="SM00840"/>
    </source>
</evidence>
<dbReference type="FunFam" id="3.40.50.620:FF:000009">
    <property type="entry name" value="Cysteine--tRNA ligase"/>
    <property type="match status" value="1"/>
</dbReference>
<keyword evidence="16" id="KW-1185">Reference proteome</keyword>
<dbReference type="Pfam" id="PF09190">
    <property type="entry name" value="DALR_2"/>
    <property type="match status" value="1"/>
</dbReference>
<dbReference type="InterPro" id="IPR056411">
    <property type="entry name" value="CysS_C"/>
</dbReference>
<keyword evidence="9 13" id="KW-0067">ATP-binding</keyword>
<dbReference type="SUPFAM" id="SSF52374">
    <property type="entry name" value="Nucleotidylyl transferase"/>
    <property type="match status" value="1"/>
</dbReference>
<feature type="binding site" evidence="13">
    <location>
        <position position="209"/>
    </location>
    <ligand>
        <name>Zn(2+)</name>
        <dbReference type="ChEBI" id="CHEBI:29105"/>
    </ligand>
</feature>
<proteinExistence type="inferred from homology"/>
<evidence type="ECO:0000256" key="9">
    <source>
        <dbReference type="ARBA" id="ARBA00022840"/>
    </source>
</evidence>
<dbReference type="Pfam" id="PF23493">
    <property type="entry name" value="CysS_C"/>
    <property type="match status" value="1"/>
</dbReference>
<dbReference type="InterPro" id="IPR024909">
    <property type="entry name" value="Cys-tRNA/MSH_ligase"/>
</dbReference>
<feature type="domain" description="Cysteinyl-tRNA synthetase class Ia DALR" evidence="14">
    <location>
        <begin position="349"/>
        <end position="413"/>
    </location>
</feature>
<evidence type="ECO:0000256" key="1">
    <source>
        <dbReference type="ARBA" id="ARBA00004496"/>
    </source>
</evidence>
<dbReference type="OrthoDB" id="9815130at2"/>
<evidence type="ECO:0000256" key="6">
    <source>
        <dbReference type="ARBA" id="ARBA00022723"/>
    </source>
</evidence>
<reference evidence="16" key="1">
    <citation type="submission" date="2017-05" db="EMBL/GenBank/DDBJ databases">
        <authorList>
            <person name="Sung H."/>
        </authorList>
    </citation>
    <scope>NUCLEOTIDE SEQUENCE [LARGE SCALE GENOMIC DNA]</scope>
    <source>
        <strain evidence="16">AR23208</strain>
    </source>
</reference>
<dbReference type="GO" id="GO:0005829">
    <property type="term" value="C:cytosol"/>
    <property type="evidence" value="ECO:0007669"/>
    <property type="project" value="TreeGrafter"/>
</dbReference>
<dbReference type="Proteomes" id="UP000195437">
    <property type="component" value="Chromosome"/>
</dbReference>
<keyword evidence="7 13" id="KW-0547">Nucleotide-binding</keyword>
<keyword evidence="8 13" id="KW-0862">Zinc</keyword>
<sequence length="462" mass="52443">MSIQVYNSLTRQKELFQSIEPGKVKMYVCGPTVYNYFHIGNARPFVVFDMIRRYFEYKGYEVNYVQNFTDVDDKIIKRGHEEGLTPQEVADKYIDSYFADADALHVRRATAHPRVTEEMREIIEFIEDLIQRGHAYESQGDVYFDTTTFEGYGKLSGQTLENLIAGARVEVSDLKRNQTDFALWKSAKAGEIAWDSPWGPGRPGWHIECSAMSMKYLGEQIDIHGGGVDLTFPHHENELAQTEACTHKPFATYWMHNAFVNLGNEKMSKSTGNFLTARDLLQKYDGTVLRFLLLSAHYRNPVNFSEELAENAKAGYERITTALLNLKHRLESAPAGHADTVDADKYRTAFEAAMNDDFNSADAITAIFDLVSDANVYLRSEQVEQGALQAYLQLIEEFLDVLALGPADEDAGLDAQVEALIQERNDARKSKNWGRADEIRDELTAMGIVLEDTPQGVRWRRK</sequence>
<feature type="binding site" evidence="13">
    <location>
        <position position="238"/>
    </location>
    <ligand>
        <name>Zn(2+)</name>
        <dbReference type="ChEBI" id="CHEBI:29105"/>
    </ligand>
</feature>
<dbReference type="InterPro" id="IPR014729">
    <property type="entry name" value="Rossmann-like_a/b/a_fold"/>
</dbReference>
<evidence type="ECO:0000256" key="7">
    <source>
        <dbReference type="ARBA" id="ARBA00022741"/>
    </source>
</evidence>
<accession>A0A1Y0IKM9</accession>
<organism evidence="15 16">
    <name type="scientific">Tumebacillus avium</name>
    <dbReference type="NCBI Taxonomy" id="1903704"/>
    <lineage>
        <taxon>Bacteria</taxon>
        <taxon>Bacillati</taxon>
        <taxon>Bacillota</taxon>
        <taxon>Bacilli</taxon>
        <taxon>Bacillales</taxon>
        <taxon>Alicyclobacillaceae</taxon>
        <taxon>Tumebacillus</taxon>
    </lineage>
</organism>
<feature type="binding site" evidence="13">
    <location>
        <position position="29"/>
    </location>
    <ligand>
        <name>Zn(2+)</name>
        <dbReference type="ChEBI" id="CHEBI:29105"/>
    </ligand>
</feature>
<dbReference type="PANTHER" id="PTHR10890:SF3">
    <property type="entry name" value="CYSTEINE--TRNA LIGASE, CYTOPLASMIC"/>
    <property type="match status" value="1"/>
</dbReference>
<evidence type="ECO:0000256" key="3">
    <source>
        <dbReference type="ARBA" id="ARBA00011245"/>
    </source>
</evidence>
<evidence type="ECO:0000256" key="5">
    <source>
        <dbReference type="ARBA" id="ARBA00022598"/>
    </source>
</evidence>
<dbReference type="EC" id="6.1.1.16" evidence="13"/>
<feature type="short sequence motif" description="'HIGH' region" evidence="13">
    <location>
        <begin position="31"/>
        <end position="41"/>
    </location>
</feature>
<dbReference type="NCBIfam" id="TIGR00435">
    <property type="entry name" value="cysS"/>
    <property type="match status" value="1"/>
</dbReference>
<dbReference type="InterPro" id="IPR015273">
    <property type="entry name" value="Cys-tRNA-synt_Ia_DALR"/>
</dbReference>
<evidence type="ECO:0000313" key="16">
    <source>
        <dbReference type="Proteomes" id="UP000195437"/>
    </source>
</evidence>
<evidence type="ECO:0000256" key="12">
    <source>
        <dbReference type="ARBA" id="ARBA00047398"/>
    </source>
</evidence>
<dbReference type="KEGG" id="tum:CBW65_08220"/>
<dbReference type="PANTHER" id="PTHR10890">
    <property type="entry name" value="CYSTEINYL-TRNA SYNTHETASE"/>
    <property type="match status" value="1"/>
</dbReference>
<dbReference type="Pfam" id="PF01406">
    <property type="entry name" value="tRNA-synt_1e"/>
    <property type="match status" value="1"/>
</dbReference>
<comment type="catalytic activity">
    <reaction evidence="12 13">
        <text>tRNA(Cys) + L-cysteine + ATP = L-cysteinyl-tRNA(Cys) + AMP + diphosphate</text>
        <dbReference type="Rhea" id="RHEA:17773"/>
        <dbReference type="Rhea" id="RHEA-COMP:9661"/>
        <dbReference type="Rhea" id="RHEA-COMP:9679"/>
        <dbReference type="ChEBI" id="CHEBI:30616"/>
        <dbReference type="ChEBI" id="CHEBI:33019"/>
        <dbReference type="ChEBI" id="CHEBI:35235"/>
        <dbReference type="ChEBI" id="CHEBI:78442"/>
        <dbReference type="ChEBI" id="CHEBI:78517"/>
        <dbReference type="ChEBI" id="CHEBI:456215"/>
        <dbReference type="EC" id="6.1.1.16"/>
    </reaction>
</comment>
<evidence type="ECO:0000256" key="11">
    <source>
        <dbReference type="ARBA" id="ARBA00023146"/>
    </source>
</evidence>
<dbReference type="InterPro" id="IPR015803">
    <property type="entry name" value="Cys-tRNA-ligase"/>
</dbReference>
<comment type="subcellular location">
    <subcellularLocation>
        <location evidence="1 13">Cytoplasm</location>
    </subcellularLocation>
</comment>
<dbReference type="GO" id="GO:0005524">
    <property type="term" value="F:ATP binding"/>
    <property type="evidence" value="ECO:0007669"/>
    <property type="project" value="UniProtKB-UniRule"/>
</dbReference>
<evidence type="ECO:0000256" key="4">
    <source>
        <dbReference type="ARBA" id="ARBA00022490"/>
    </source>
</evidence>
<dbReference type="EMBL" id="CP021434">
    <property type="protein sequence ID" value="ARU61047.1"/>
    <property type="molecule type" value="Genomic_DNA"/>
</dbReference>
<dbReference type="AlphaFoldDB" id="A0A1Y0IKM9"/>
<evidence type="ECO:0000256" key="10">
    <source>
        <dbReference type="ARBA" id="ARBA00022917"/>
    </source>
</evidence>
<keyword evidence="11 13" id="KW-0030">Aminoacyl-tRNA synthetase</keyword>
<protein>
    <recommendedName>
        <fullName evidence="13">Cysteine--tRNA ligase</fullName>
        <ecNumber evidence="13">6.1.1.16</ecNumber>
    </recommendedName>
    <alternativeName>
        <fullName evidence="13">Cysteinyl-tRNA synthetase</fullName>
        <shortName evidence="13">CysRS</shortName>
    </alternativeName>
</protein>
<dbReference type="SUPFAM" id="SSF47323">
    <property type="entry name" value="Anticodon-binding domain of a subclass of class I aminoacyl-tRNA synthetases"/>
    <property type="match status" value="1"/>
</dbReference>
<feature type="short sequence motif" description="'KMSKS' region" evidence="13">
    <location>
        <begin position="266"/>
        <end position="270"/>
    </location>
</feature>
<dbReference type="CDD" id="cd00672">
    <property type="entry name" value="CysRS_core"/>
    <property type="match status" value="1"/>
</dbReference>
<dbReference type="InterPro" id="IPR032678">
    <property type="entry name" value="tRNA-synt_1_cat_dom"/>
</dbReference>
<evidence type="ECO:0000256" key="8">
    <source>
        <dbReference type="ARBA" id="ARBA00022833"/>
    </source>
</evidence>
<dbReference type="SMART" id="SM00840">
    <property type="entry name" value="DALR_2"/>
    <property type="match status" value="1"/>
</dbReference>